<dbReference type="GO" id="GO:0006887">
    <property type="term" value="P:exocytosis"/>
    <property type="evidence" value="ECO:0007669"/>
    <property type="project" value="InterPro"/>
</dbReference>
<feature type="compositionally biased region" description="Basic and acidic residues" evidence="6">
    <location>
        <begin position="159"/>
        <end position="169"/>
    </location>
</feature>
<reference evidence="9 10" key="1">
    <citation type="submission" date="2018-08" db="EMBL/GenBank/DDBJ databases">
        <authorList>
            <person name="Laetsch R D."/>
            <person name="Stevens L."/>
            <person name="Kumar S."/>
            <person name="Blaxter L. M."/>
        </authorList>
    </citation>
    <scope>NUCLEOTIDE SEQUENCE [LARGE SCALE GENOMIC DNA]</scope>
</reference>
<keyword evidence="2" id="KW-0808">Transferase</keyword>
<dbReference type="PROSITE" id="PS50004">
    <property type="entry name" value="C2"/>
    <property type="match status" value="1"/>
</dbReference>
<dbReference type="InterPro" id="IPR000008">
    <property type="entry name" value="C2_dom"/>
</dbReference>
<comment type="pathway">
    <text evidence="5">Amino-acid biosynthesis; L-methionine biosynthesis via de novo pathway.</text>
</comment>
<dbReference type="InterPro" id="IPR039032">
    <property type="entry name" value="Rim-like"/>
</dbReference>
<feature type="region of interest" description="Disordered" evidence="6">
    <location>
        <begin position="1"/>
        <end position="25"/>
    </location>
</feature>
<dbReference type="Gene3D" id="2.30.42.10">
    <property type="match status" value="1"/>
</dbReference>
<dbReference type="SUPFAM" id="SSF50156">
    <property type="entry name" value="PDZ domain-like"/>
    <property type="match status" value="1"/>
</dbReference>
<feature type="domain" description="PDZ" evidence="8">
    <location>
        <begin position="41"/>
        <end position="132"/>
    </location>
</feature>
<dbReference type="OrthoDB" id="270970at2759"/>
<evidence type="ECO:0000256" key="2">
    <source>
        <dbReference type="ARBA" id="ARBA00022679"/>
    </source>
</evidence>
<dbReference type="InterPro" id="IPR003726">
    <property type="entry name" value="HCY_dom"/>
</dbReference>
<dbReference type="Pfam" id="PF00595">
    <property type="entry name" value="PDZ"/>
    <property type="match status" value="1"/>
</dbReference>
<dbReference type="PANTHER" id="PTHR12157">
    <property type="entry name" value="REGULATING SYNAPTIC MEMBRANE EXOCYTOSIS PROTEIN"/>
    <property type="match status" value="1"/>
</dbReference>
<dbReference type="SUPFAM" id="SSF49562">
    <property type="entry name" value="C2 domain (Calcium/lipid-binding domain, CaLB)"/>
    <property type="match status" value="1"/>
</dbReference>
<dbReference type="InterPro" id="IPR036589">
    <property type="entry name" value="HCY_dom_sf"/>
</dbReference>
<sequence length="547" mass="61815">MRRNQVKELTGNQSRHSSDDSDGTAAAIAQHDQIYRANIKKILLARKYHDTNVYNDIGVRIVGGKKLPNGELAAFVSSVNRGKAREILGEIKEGDRVLEWNGVLLTGKTFEEVEQVIAASRGEIEVVVASNPISSMHVTSNDLGRSKGTEKQKNRRERKHDETRDHSQKSEAPPVPAHRYTDGQTSLSSDSYAALKPSLNSKAISLQRNMQQPDMLGYLNVALAYNRSTSTLMVTVLSAKSLVYRQYCNVTFYPNPFVKVYLLPGRRVSSKRRTKFVPNTSDPVWDQTLEYTVPFHELYSHYLEFTVWDYDKLNDNNALGKLVISLSDPYILDGTSHWYPLHPTDNDLAMLGLPSPELQATIGTANGCAMPHYNPSENEPITQKETILENFTELPSPISRTDCDLNMFLPYFAREQLPTFHFWSSLVCNTALLFGFIDPEYCSRNSPIRHGKSFRLVIFHLFICLNMTGGMDARPTWEKIQVLDGGFGSELEASGYDVKNSSLWSAAALFDNPNLILQIHKRWEFYPIIPQMKWTAGYMMVVASKEE</sequence>
<dbReference type="SMART" id="SM00239">
    <property type="entry name" value="C2"/>
    <property type="match status" value="1"/>
</dbReference>
<dbReference type="InterPro" id="IPR001478">
    <property type="entry name" value="PDZ"/>
</dbReference>
<dbReference type="GO" id="GO:0045202">
    <property type="term" value="C:synapse"/>
    <property type="evidence" value="ECO:0007669"/>
    <property type="project" value="UniProtKB-SubCell"/>
</dbReference>
<dbReference type="CDD" id="cd04031">
    <property type="entry name" value="C2A_RIM1alpha"/>
    <property type="match status" value="1"/>
</dbReference>
<evidence type="ECO:0000259" key="7">
    <source>
        <dbReference type="PROSITE" id="PS50004"/>
    </source>
</evidence>
<dbReference type="Gene3D" id="3.20.20.330">
    <property type="entry name" value="Homocysteine-binding-like domain"/>
    <property type="match status" value="1"/>
</dbReference>
<dbReference type="Proteomes" id="UP000276991">
    <property type="component" value="Unassembled WGS sequence"/>
</dbReference>
<organism evidence="9 10">
    <name type="scientific">Acanthocheilonema viteae</name>
    <name type="common">Filarial nematode worm</name>
    <name type="synonym">Dipetalonema viteae</name>
    <dbReference type="NCBI Taxonomy" id="6277"/>
    <lineage>
        <taxon>Eukaryota</taxon>
        <taxon>Metazoa</taxon>
        <taxon>Ecdysozoa</taxon>
        <taxon>Nematoda</taxon>
        <taxon>Chromadorea</taxon>
        <taxon>Rhabditida</taxon>
        <taxon>Spirurina</taxon>
        <taxon>Spiruromorpha</taxon>
        <taxon>Filarioidea</taxon>
        <taxon>Onchocercidae</taxon>
        <taxon>Acanthocheilonema</taxon>
    </lineage>
</organism>
<evidence type="ECO:0008006" key="11">
    <source>
        <dbReference type="Google" id="ProtNLM"/>
    </source>
</evidence>
<feature type="region of interest" description="Disordered" evidence="6">
    <location>
        <begin position="137"/>
        <end position="188"/>
    </location>
</feature>
<protein>
    <recommendedName>
        <fullName evidence="11">C2 domain-containing protein</fullName>
    </recommendedName>
</protein>
<evidence type="ECO:0000313" key="10">
    <source>
        <dbReference type="Proteomes" id="UP000276991"/>
    </source>
</evidence>
<feature type="domain" description="C2" evidence="7">
    <location>
        <begin position="215"/>
        <end position="339"/>
    </location>
</feature>
<evidence type="ECO:0000256" key="5">
    <source>
        <dbReference type="ARBA" id="ARBA00034478"/>
    </source>
</evidence>
<evidence type="ECO:0000259" key="8">
    <source>
        <dbReference type="PROSITE" id="PS50106"/>
    </source>
</evidence>
<dbReference type="SMART" id="SM00228">
    <property type="entry name" value="PDZ"/>
    <property type="match status" value="1"/>
</dbReference>
<dbReference type="CDD" id="cd06714">
    <property type="entry name" value="PDZ_RIM-like"/>
    <property type="match status" value="1"/>
</dbReference>
<evidence type="ECO:0000256" key="4">
    <source>
        <dbReference type="ARBA" id="ARBA00034103"/>
    </source>
</evidence>
<keyword evidence="3" id="KW-0770">Synapse</keyword>
<dbReference type="GO" id="GO:0031267">
    <property type="term" value="F:small GTPase binding"/>
    <property type="evidence" value="ECO:0007669"/>
    <property type="project" value="InterPro"/>
</dbReference>
<dbReference type="PANTHER" id="PTHR12157:SF21">
    <property type="entry name" value="RAB3 INTERACTING MOLECULE, ISOFORM F"/>
    <property type="match status" value="1"/>
</dbReference>
<accession>A0A498SKG3</accession>
<dbReference type="Pfam" id="PF02574">
    <property type="entry name" value="S-methyl_trans"/>
    <property type="match status" value="1"/>
</dbReference>
<evidence type="ECO:0000256" key="1">
    <source>
        <dbReference type="ARBA" id="ARBA00022603"/>
    </source>
</evidence>
<dbReference type="AlphaFoldDB" id="A0A498SKG3"/>
<proteinExistence type="predicted"/>
<dbReference type="InterPro" id="IPR036034">
    <property type="entry name" value="PDZ_sf"/>
</dbReference>
<dbReference type="SUPFAM" id="SSF82282">
    <property type="entry name" value="Homocysteine S-methyltransferase"/>
    <property type="match status" value="1"/>
</dbReference>
<dbReference type="InterPro" id="IPR035892">
    <property type="entry name" value="C2_domain_sf"/>
</dbReference>
<keyword evidence="1" id="KW-0489">Methyltransferase</keyword>
<dbReference type="Pfam" id="PF00168">
    <property type="entry name" value="C2"/>
    <property type="match status" value="1"/>
</dbReference>
<comment type="subcellular location">
    <subcellularLocation>
        <location evidence="4">Synapse</location>
    </subcellularLocation>
</comment>
<dbReference type="GO" id="GO:0016020">
    <property type="term" value="C:membrane"/>
    <property type="evidence" value="ECO:0007669"/>
    <property type="project" value="InterPro"/>
</dbReference>
<evidence type="ECO:0000256" key="3">
    <source>
        <dbReference type="ARBA" id="ARBA00023018"/>
    </source>
</evidence>
<dbReference type="EMBL" id="UPTC01001273">
    <property type="protein sequence ID" value="VBB31537.1"/>
    <property type="molecule type" value="Genomic_DNA"/>
</dbReference>
<keyword evidence="10" id="KW-1185">Reference proteome</keyword>
<dbReference type="STRING" id="6277.A0A498SKG3"/>
<gene>
    <name evidence="9" type="ORF">NAV_LOCUS6328</name>
</gene>
<evidence type="ECO:0000313" key="9">
    <source>
        <dbReference type="EMBL" id="VBB31537.1"/>
    </source>
</evidence>
<dbReference type="Gene3D" id="2.60.40.150">
    <property type="entry name" value="C2 domain"/>
    <property type="match status" value="1"/>
</dbReference>
<dbReference type="PROSITE" id="PS50106">
    <property type="entry name" value="PDZ"/>
    <property type="match status" value="1"/>
</dbReference>
<evidence type="ECO:0000256" key="6">
    <source>
        <dbReference type="SAM" id="MobiDB-lite"/>
    </source>
</evidence>
<name>A0A498SKG3_ACAVI</name>